<name>A0AAN6W4F7_9PEZI</name>
<dbReference type="EMBL" id="MU866244">
    <property type="protein sequence ID" value="KAK4175204.1"/>
    <property type="molecule type" value="Genomic_DNA"/>
</dbReference>
<organism evidence="1 2">
    <name type="scientific">Triangularia setosa</name>
    <dbReference type="NCBI Taxonomy" id="2587417"/>
    <lineage>
        <taxon>Eukaryota</taxon>
        <taxon>Fungi</taxon>
        <taxon>Dikarya</taxon>
        <taxon>Ascomycota</taxon>
        <taxon>Pezizomycotina</taxon>
        <taxon>Sordariomycetes</taxon>
        <taxon>Sordariomycetidae</taxon>
        <taxon>Sordariales</taxon>
        <taxon>Podosporaceae</taxon>
        <taxon>Triangularia</taxon>
    </lineage>
</organism>
<dbReference type="AlphaFoldDB" id="A0AAN6W4F7"/>
<dbReference type="Proteomes" id="UP001302321">
    <property type="component" value="Unassembled WGS sequence"/>
</dbReference>
<protein>
    <submittedName>
        <fullName evidence="1">Uncharacterized protein</fullName>
    </submittedName>
</protein>
<evidence type="ECO:0000313" key="1">
    <source>
        <dbReference type="EMBL" id="KAK4175204.1"/>
    </source>
</evidence>
<evidence type="ECO:0000313" key="2">
    <source>
        <dbReference type="Proteomes" id="UP001302321"/>
    </source>
</evidence>
<reference evidence="1" key="2">
    <citation type="submission" date="2023-05" db="EMBL/GenBank/DDBJ databases">
        <authorList>
            <consortium name="Lawrence Berkeley National Laboratory"/>
            <person name="Steindorff A."/>
            <person name="Hensen N."/>
            <person name="Bonometti L."/>
            <person name="Westerberg I."/>
            <person name="Brannstrom I.O."/>
            <person name="Guillou S."/>
            <person name="Cros-Aarteil S."/>
            <person name="Calhoun S."/>
            <person name="Haridas S."/>
            <person name="Kuo A."/>
            <person name="Mondo S."/>
            <person name="Pangilinan J."/>
            <person name="Riley R."/>
            <person name="Labutti K."/>
            <person name="Andreopoulos B."/>
            <person name="Lipzen A."/>
            <person name="Chen C."/>
            <person name="Yanf M."/>
            <person name="Daum C."/>
            <person name="Ng V."/>
            <person name="Clum A."/>
            <person name="Ohm R."/>
            <person name="Martin F."/>
            <person name="Silar P."/>
            <person name="Natvig D."/>
            <person name="Lalanne C."/>
            <person name="Gautier V."/>
            <person name="Ament-Velasquez S.L."/>
            <person name="Kruys A."/>
            <person name="Hutchinson M.I."/>
            <person name="Powell A.J."/>
            <person name="Barry K."/>
            <person name="Miller A.N."/>
            <person name="Grigoriev I.V."/>
            <person name="Debuchy R."/>
            <person name="Gladieux P."/>
            <person name="Thoren M.H."/>
            <person name="Johannesson H."/>
        </authorList>
    </citation>
    <scope>NUCLEOTIDE SEQUENCE</scope>
    <source>
        <strain evidence="1">CBS 892.96</strain>
    </source>
</reference>
<comment type="caution">
    <text evidence="1">The sequence shown here is derived from an EMBL/GenBank/DDBJ whole genome shotgun (WGS) entry which is preliminary data.</text>
</comment>
<proteinExistence type="predicted"/>
<sequence>MAKITKVPGLSILYSFVVTEFFKGLSSGFIESLNYTDGSMKIENGPAVRISNTNGVFLVGYDDAPFMAADDQSPSITAFSGFPMCNPRNSADPLCPLSNRPTGGPGILVQPSFLTECDLGRAPDPLVMAPFLPGDLITFSGLRRGDEVLAFSIVAQNVQITTGDDIVYIRMELALLGIFSPSPAAEIAGSRFIGFSSNSRVSVTLYALDVDSCTGETRERIVAGVGLRGRRNFQSKFKYRNEILFGYTREYRAVAEIDGVPVTRKTKNGILAGSYVQPVNVWVQTETGIPGLFFNGVPFEFRQMQFLTRGVEADENGNIWGAIGSLPAVAEVARRNISPGDGPLGAPVNGELHCAVHSV</sequence>
<accession>A0AAN6W4F7</accession>
<reference evidence="1" key="1">
    <citation type="journal article" date="2023" name="Mol. Phylogenet. Evol.">
        <title>Genome-scale phylogeny and comparative genomics of the fungal order Sordariales.</title>
        <authorList>
            <person name="Hensen N."/>
            <person name="Bonometti L."/>
            <person name="Westerberg I."/>
            <person name="Brannstrom I.O."/>
            <person name="Guillou S."/>
            <person name="Cros-Aarteil S."/>
            <person name="Calhoun S."/>
            <person name="Haridas S."/>
            <person name="Kuo A."/>
            <person name="Mondo S."/>
            <person name="Pangilinan J."/>
            <person name="Riley R."/>
            <person name="LaButti K."/>
            <person name="Andreopoulos B."/>
            <person name="Lipzen A."/>
            <person name="Chen C."/>
            <person name="Yan M."/>
            <person name="Daum C."/>
            <person name="Ng V."/>
            <person name="Clum A."/>
            <person name="Steindorff A."/>
            <person name="Ohm R.A."/>
            <person name="Martin F."/>
            <person name="Silar P."/>
            <person name="Natvig D.O."/>
            <person name="Lalanne C."/>
            <person name="Gautier V."/>
            <person name="Ament-Velasquez S.L."/>
            <person name="Kruys A."/>
            <person name="Hutchinson M.I."/>
            <person name="Powell A.J."/>
            <person name="Barry K."/>
            <person name="Miller A.N."/>
            <person name="Grigoriev I.V."/>
            <person name="Debuchy R."/>
            <person name="Gladieux P."/>
            <person name="Hiltunen Thoren M."/>
            <person name="Johannesson H."/>
        </authorList>
    </citation>
    <scope>NUCLEOTIDE SEQUENCE</scope>
    <source>
        <strain evidence="1">CBS 892.96</strain>
    </source>
</reference>
<gene>
    <name evidence="1" type="ORF">QBC36DRAFT_347292</name>
</gene>
<keyword evidence="2" id="KW-1185">Reference proteome</keyword>